<protein>
    <submittedName>
        <fullName evidence="1">Uncharacterized protein</fullName>
    </submittedName>
</protein>
<name>A0A031JPN4_9SPHN</name>
<comment type="caution">
    <text evidence="1">The sequence shown here is derived from an EMBL/GenBank/DDBJ whole genome shotgun (WGS) entry which is preliminary data.</text>
</comment>
<evidence type="ECO:0000313" key="1">
    <source>
        <dbReference type="EMBL" id="EZP77130.1"/>
    </source>
</evidence>
<dbReference type="PATRIC" id="fig|158500.4.peg.4525"/>
<accession>A0A031JPN4</accession>
<dbReference type="Proteomes" id="UP000024329">
    <property type="component" value="Unassembled WGS sequence"/>
</dbReference>
<reference evidence="1 2" key="1">
    <citation type="submission" date="2014-03" db="EMBL/GenBank/DDBJ databases">
        <title>Whole genome sequence of Novosphingobium resinovorum KF1.</title>
        <authorList>
            <person name="Gan H.M."/>
            <person name="Gan H.Y."/>
            <person name="Chew T.H."/>
            <person name="Savka M.A."/>
        </authorList>
    </citation>
    <scope>NUCLEOTIDE SEQUENCE [LARGE SCALE GENOMIC DNA]</scope>
    <source>
        <strain evidence="1 2">KF1</strain>
    </source>
</reference>
<organism evidence="1 2">
    <name type="scientific">Novosphingobium resinovorum</name>
    <dbReference type="NCBI Taxonomy" id="158500"/>
    <lineage>
        <taxon>Bacteria</taxon>
        <taxon>Pseudomonadati</taxon>
        <taxon>Pseudomonadota</taxon>
        <taxon>Alphaproteobacteria</taxon>
        <taxon>Sphingomonadales</taxon>
        <taxon>Sphingomonadaceae</taxon>
        <taxon>Novosphingobium</taxon>
    </lineage>
</organism>
<proteinExistence type="predicted"/>
<gene>
    <name evidence="1" type="ORF">BV97_04455</name>
</gene>
<evidence type="ECO:0000313" key="2">
    <source>
        <dbReference type="Proteomes" id="UP000024329"/>
    </source>
</evidence>
<dbReference type="AlphaFoldDB" id="A0A031JPN4"/>
<sequence>MSAIAIGSTAAGAALCSRYYCHASRFMGAGLVAVGLLLIAEPA</sequence>
<dbReference type="EMBL" id="JFYZ01000034">
    <property type="protein sequence ID" value="EZP77130.1"/>
    <property type="molecule type" value="Genomic_DNA"/>
</dbReference>